<organism evidence="3 4">
    <name type="scientific">Planoprotostelium fungivorum</name>
    <dbReference type="NCBI Taxonomy" id="1890364"/>
    <lineage>
        <taxon>Eukaryota</taxon>
        <taxon>Amoebozoa</taxon>
        <taxon>Evosea</taxon>
        <taxon>Variosea</taxon>
        <taxon>Cavosteliida</taxon>
        <taxon>Cavosteliaceae</taxon>
        <taxon>Planoprotostelium</taxon>
    </lineage>
</organism>
<protein>
    <recommendedName>
        <fullName evidence="1">Kinetochore protein Spc24</fullName>
    </recommendedName>
</protein>
<name>A0A2P6MV59_9EUKA</name>
<keyword evidence="1" id="KW-0995">Kinetochore</keyword>
<reference evidence="3 4" key="1">
    <citation type="journal article" date="2018" name="Genome Biol. Evol.">
        <title>Multiple Roots of Fruiting Body Formation in Amoebozoa.</title>
        <authorList>
            <person name="Hillmann F."/>
            <person name="Forbes G."/>
            <person name="Novohradska S."/>
            <person name="Ferling I."/>
            <person name="Riege K."/>
            <person name="Groth M."/>
            <person name="Westermann M."/>
            <person name="Marz M."/>
            <person name="Spaller T."/>
            <person name="Winckler T."/>
            <person name="Schaap P."/>
            <person name="Glockner G."/>
        </authorList>
    </citation>
    <scope>NUCLEOTIDE SEQUENCE [LARGE SCALE GENOMIC DNA]</scope>
    <source>
        <strain evidence="3 4">Jena</strain>
    </source>
</reference>
<dbReference type="Pfam" id="PF08286">
    <property type="entry name" value="Spc24"/>
    <property type="match status" value="1"/>
</dbReference>
<comment type="subunit">
    <text evidence="1">Component of the NDC80 complex.</text>
</comment>
<dbReference type="AlphaFoldDB" id="A0A2P6MV59"/>
<keyword evidence="1" id="KW-0539">Nucleus</keyword>
<keyword evidence="1" id="KW-0132">Cell division</keyword>
<evidence type="ECO:0000256" key="1">
    <source>
        <dbReference type="RuleBase" id="RU368011"/>
    </source>
</evidence>
<keyword evidence="1" id="KW-0131">Cell cycle</keyword>
<accession>A0A2P6MV59</accession>
<dbReference type="InterPro" id="IPR013252">
    <property type="entry name" value="Ndc80_Spc24"/>
</dbReference>
<feature type="coiled-coil region" evidence="2">
    <location>
        <begin position="73"/>
        <end position="121"/>
    </location>
</feature>
<evidence type="ECO:0000313" key="4">
    <source>
        <dbReference type="Proteomes" id="UP000241769"/>
    </source>
</evidence>
<dbReference type="InParanoid" id="A0A2P6MV59"/>
<keyword evidence="1" id="KW-0158">Chromosome</keyword>
<comment type="subcellular location">
    <subcellularLocation>
        <location evidence="1">Nucleus</location>
    </subcellularLocation>
    <subcellularLocation>
        <location evidence="1">Chromosome</location>
        <location evidence="1">Centromere</location>
        <location evidence="1">Kinetochore</location>
    </subcellularLocation>
</comment>
<evidence type="ECO:0000313" key="3">
    <source>
        <dbReference type="EMBL" id="PRP75573.1"/>
    </source>
</evidence>
<dbReference type="GO" id="GO:0051301">
    <property type="term" value="P:cell division"/>
    <property type="evidence" value="ECO:0007669"/>
    <property type="project" value="UniProtKB-UniRule"/>
</dbReference>
<gene>
    <name evidence="3" type="ORF">PROFUN_15684</name>
</gene>
<keyword evidence="2" id="KW-0175">Coiled coil</keyword>
<dbReference type="Proteomes" id="UP000241769">
    <property type="component" value="Unassembled WGS sequence"/>
</dbReference>
<keyword evidence="1" id="KW-0137">Centromere</keyword>
<dbReference type="Gene3D" id="3.30.160.570">
    <property type="entry name" value="Ncd80 complex, Spc24 subunit"/>
    <property type="match status" value="1"/>
</dbReference>
<sequence length="195" mass="22709">MSMDNLSRIDDLWRETRKQFTQECASRAAAVERTIADIDGIHKQKEAQAIAFIKEFKARVQKAQQESIRREPQEAHERRMQDMEKEKTKVLENINSMEAQIKELQKVMDEIEKSQAQLAAKIPEEQKQSTKAISKTEALLNFYTLLTSITWVENNDHLLTGYVTREETQDVKHFELDPAKLTRGEIIDHLWNLIG</sequence>
<dbReference type="GO" id="GO:0005634">
    <property type="term" value="C:nucleus"/>
    <property type="evidence" value="ECO:0007669"/>
    <property type="project" value="UniProtKB-SubCell"/>
</dbReference>
<comment type="caution">
    <text evidence="3">The sequence shown here is derived from an EMBL/GenBank/DDBJ whole genome shotgun (WGS) entry which is preliminary data.</text>
</comment>
<dbReference type="GO" id="GO:0000776">
    <property type="term" value="C:kinetochore"/>
    <property type="evidence" value="ECO:0007669"/>
    <property type="project" value="UniProtKB-KW"/>
</dbReference>
<keyword evidence="1" id="KW-0498">Mitosis</keyword>
<comment type="function">
    <text evidence="1">Acts as a component of the essential kinetochore-associated NDC80 complex, which is required for chromosome segregation and spindle checkpoint activity.</text>
</comment>
<keyword evidence="4" id="KW-1185">Reference proteome</keyword>
<proteinExistence type="inferred from homology"/>
<evidence type="ECO:0000256" key="2">
    <source>
        <dbReference type="SAM" id="Coils"/>
    </source>
</evidence>
<dbReference type="EMBL" id="MDYQ01000377">
    <property type="protein sequence ID" value="PRP75573.1"/>
    <property type="molecule type" value="Genomic_DNA"/>
</dbReference>
<comment type="similarity">
    <text evidence="1">Belongs to the SPC24 family.</text>
</comment>